<dbReference type="Gene3D" id="3.20.20.190">
    <property type="entry name" value="Phosphatidylinositol (PI) phosphodiesterase"/>
    <property type="match status" value="1"/>
</dbReference>
<dbReference type="PANTHER" id="PTHR46211:SF7">
    <property type="entry name" value="GLYCEROPHOSPHODIESTER PHOSPHODIESTERASE"/>
    <property type="match status" value="1"/>
</dbReference>
<dbReference type="PROSITE" id="PS50007">
    <property type="entry name" value="PIPLC_X_DOMAIN"/>
    <property type="match status" value="1"/>
</dbReference>
<dbReference type="InterPro" id="IPR017946">
    <property type="entry name" value="PLC-like_Pdiesterase_TIM-brl"/>
</dbReference>
<gene>
    <name evidence="2" type="ORF">ABC228_09190</name>
</gene>
<evidence type="ECO:0000313" key="2">
    <source>
        <dbReference type="EMBL" id="MEN2767362.1"/>
    </source>
</evidence>
<dbReference type="RefSeq" id="WP_345824821.1">
    <property type="nucleotide sequence ID" value="NZ_JBDIML010000002.1"/>
</dbReference>
<protein>
    <submittedName>
        <fullName evidence="2">Phosphatidylinositol-specific phospholipase C domain-containing protein</fullName>
    </submittedName>
</protein>
<dbReference type="EMBL" id="JBDIML010000002">
    <property type="protein sequence ID" value="MEN2767362.1"/>
    <property type="molecule type" value="Genomic_DNA"/>
</dbReference>
<dbReference type="SUPFAM" id="SSF51695">
    <property type="entry name" value="PLC-like phosphodiesterases"/>
    <property type="match status" value="1"/>
</dbReference>
<evidence type="ECO:0000313" key="3">
    <source>
        <dbReference type="Proteomes" id="UP001444625"/>
    </source>
</evidence>
<dbReference type="Proteomes" id="UP001444625">
    <property type="component" value="Unassembled WGS sequence"/>
</dbReference>
<feature type="domain" description="GP-PDE" evidence="1">
    <location>
        <begin position="20"/>
        <end position="255"/>
    </location>
</feature>
<dbReference type="PANTHER" id="PTHR46211">
    <property type="entry name" value="GLYCEROPHOSPHORYL DIESTER PHOSPHODIESTERASE"/>
    <property type="match status" value="1"/>
</dbReference>
<name>A0ABU9XGF8_9BACI</name>
<dbReference type="PROSITE" id="PS51704">
    <property type="entry name" value="GP_PDE"/>
    <property type="match status" value="1"/>
</dbReference>
<proteinExistence type="predicted"/>
<dbReference type="InterPro" id="IPR030395">
    <property type="entry name" value="GP_PDE_dom"/>
</dbReference>
<dbReference type="Pfam" id="PF03009">
    <property type="entry name" value="GDPD"/>
    <property type="match status" value="1"/>
</dbReference>
<accession>A0ABU9XGF8</accession>
<evidence type="ECO:0000259" key="1">
    <source>
        <dbReference type="PROSITE" id="PS51704"/>
    </source>
</evidence>
<keyword evidence="3" id="KW-1185">Reference proteome</keyword>
<sequence>MDFLWYDEAIWNKDGDDEMVLNFAHRGSLTEAPENTIPAFQKALERGTKAIELDVQLTKDKQLVVCHDHKLTRFNKSSTTLIKDYTLEEIKQIDISGSFKDKYSGTTLPTLDEVLAICPKSILLNIEIKNIPVIYEGIERLLLDKLEEYNRLDQIIISSFDHVALKNVQDLNPSIPLGLLFHYRILQTWNYAENSDLNVYSIHPNHVYVDQEFVTKCKGKGYKVFPYTVNQKERYEELVEYGVDGVFSNNPDIFV</sequence>
<organism evidence="2 3">
    <name type="scientific">Ornithinibacillus xuwenensis</name>
    <dbReference type="NCBI Taxonomy" id="3144668"/>
    <lineage>
        <taxon>Bacteria</taxon>
        <taxon>Bacillati</taxon>
        <taxon>Bacillota</taxon>
        <taxon>Bacilli</taxon>
        <taxon>Bacillales</taxon>
        <taxon>Bacillaceae</taxon>
        <taxon>Ornithinibacillus</taxon>
    </lineage>
</organism>
<comment type="caution">
    <text evidence="2">The sequence shown here is derived from an EMBL/GenBank/DDBJ whole genome shotgun (WGS) entry which is preliminary data.</text>
</comment>
<reference evidence="2 3" key="1">
    <citation type="submission" date="2024-05" db="EMBL/GenBank/DDBJ databases">
        <authorList>
            <person name="Haq I."/>
            <person name="Ullah Z."/>
            <person name="Ahmad R."/>
            <person name="Li M."/>
            <person name="Tong Y."/>
        </authorList>
    </citation>
    <scope>NUCLEOTIDE SEQUENCE [LARGE SCALE GENOMIC DNA]</scope>
    <source>
        <strain evidence="2 3">16A2E</strain>
    </source>
</reference>